<dbReference type="EMBL" id="JAPDDS010000006">
    <property type="protein sequence ID" value="MCW1885534.1"/>
    <property type="molecule type" value="Genomic_DNA"/>
</dbReference>
<evidence type="ECO:0000256" key="1">
    <source>
        <dbReference type="ARBA" id="ARBA00023172"/>
    </source>
</evidence>
<keyword evidence="1" id="KW-0233">DNA recombination</keyword>
<dbReference type="InterPro" id="IPR002104">
    <property type="entry name" value="Integrase_catalytic"/>
</dbReference>
<dbReference type="RefSeq" id="WP_264501490.1">
    <property type="nucleotide sequence ID" value="NZ_JAPDDS010000006.1"/>
</dbReference>
<name>A0ABT3FPN9_9BACT</name>
<evidence type="ECO:0000259" key="2">
    <source>
        <dbReference type="PROSITE" id="PS51898"/>
    </source>
</evidence>
<protein>
    <recommendedName>
        <fullName evidence="2">Tyr recombinase domain-containing protein</fullName>
    </recommendedName>
</protein>
<dbReference type="SUPFAM" id="SSF56349">
    <property type="entry name" value="DNA breaking-rejoining enzymes"/>
    <property type="match status" value="1"/>
</dbReference>
<gene>
    <name evidence="3" type="ORF">OKA04_12410</name>
</gene>
<accession>A0ABT3FPN9</accession>
<keyword evidence="4" id="KW-1185">Reference proteome</keyword>
<dbReference type="Gene3D" id="1.10.443.10">
    <property type="entry name" value="Intergrase catalytic core"/>
    <property type="match status" value="1"/>
</dbReference>
<comment type="caution">
    <text evidence="3">The sequence shown here is derived from an EMBL/GenBank/DDBJ whole genome shotgun (WGS) entry which is preliminary data.</text>
</comment>
<dbReference type="PANTHER" id="PTHR30349">
    <property type="entry name" value="PHAGE INTEGRASE-RELATED"/>
    <property type="match status" value="1"/>
</dbReference>
<dbReference type="Proteomes" id="UP001207930">
    <property type="component" value="Unassembled WGS sequence"/>
</dbReference>
<evidence type="ECO:0000313" key="4">
    <source>
        <dbReference type="Proteomes" id="UP001207930"/>
    </source>
</evidence>
<dbReference type="PANTHER" id="PTHR30349:SF64">
    <property type="entry name" value="PROPHAGE INTEGRASE INTD-RELATED"/>
    <property type="match status" value="1"/>
</dbReference>
<reference evidence="3 4" key="1">
    <citation type="submission" date="2022-10" db="EMBL/GenBank/DDBJ databases">
        <title>Luteolibacter flavescens strain MCCC 1K03193, whole genome shotgun sequencing project.</title>
        <authorList>
            <person name="Zhao G."/>
            <person name="Shen L."/>
        </authorList>
    </citation>
    <scope>NUCLEOTIDE SEQUENCE [LARGE SCALE GENOMIC DNA]</scope>
    <source>
        <strain evidence="3 4">MCCC 1K03193</strain>
    </source>
</reference>
<organism evidence="3 4">
    <name type="scientific">Luteolibacter flavescens</name>
    <dbReference type="NCBI Taxonomy" id="1859460"/>
    <lineage>
        <taxon>Bacteria</taxon>
        <taxon>Pseudomonadati</taxon>
        <taxon>Verrucomicrobiota</taxon>
        <taxon>Verrucomicrobiia</taxon>
        <taxon>Verrucomicrobiales</taxon>
        <taxon>Verrucomicrobiaceae</taxon>
        <taxon>Luteolibacter</taxon>
    </lineage>
</organism>
<evidence type="ECO:0000313" key="3">
    <source>
        <dbReference type="EMBL" id="MCW1885534.1"/>
    </source>
</evidence>
<sequence length="249" mass="27593">MLADQFARAQPLDFWPRNEDLAGAGNTAEPSGMYFVAKVGLGLASEQSGLFEFHWCTACISCAFQFGGDERCQFLSESLKQLVYVHFGDKEQGSIEPTMSRSCRFPVVCRWRNLGIAKFILLRLSDVGDEWLTIRGGEEGTKNSLVRRVPINPPLSAVILRRRYPGAAGKVFTITSPVKAFQNACTACGVPPLRVYDLRHIFATVAIESGVDILTVSRWLGHQDRGVLAMKTYGHLRDEHSLQSAKKLA</sequence>
<dbReference type="PROSITE" id="PS51898">
    <property type="entry name" value="TYR_RECOMBINASE"/>
    <property type="match status" value="1"/>
</dbReference>
<proteinExistence type="predicted"/>
<feature type="domain" description="Tyr recombinase" evidence="2">
    <location>
        <begin position="78"/>
        <end position="246"/>
    </location>
</feature>
<dbReference type="InterPro" id="IPR013762">
    <property type="entry name" value="Integrase-like_cat_sf"/>
</dbReference>
<dbReference type="InterPro" id="IPR050090">
    <property type="entry name" value="Tyrosine_recombinase_XerCD"/>
</dbReference>
<dbReference type="InterPro" id="IPR011010">
    <property type="entry name" value="DNA_brk_join_enz"/>
</dbReference>